<organism evidence="2 3">
    <name type="scientific">Neocucurbitaria cava</name>
    <dbReference type="NCBI Taxonomy" id="798079"/>
    <lineage>
        <taxon>Eukaryota</taxon>
        <taxon>Fungi</taxon>
        <taxon>Dikarya</taxon>
        <taxon>Ascomycota</taxon>
        <taxon>Pezizomycotina</taxon>
        <taxon>Dothideomycetes</taxon>
        <taxon>Pleosporomycetidae</taxon>
        <taxon>Pleosporales</taxon>
        <taxon>Pleosporineae</taxon>
        <taxon>Cucurbitariaceae</taxon>
        <taxon>Neocucurbitaria</taxon>
    </lineage>
</organism>
<dbReference type="InterPro" id="IPR029058">
    <property type="entry name" value="AB_hydrolase_fold"/>
</dbReference>
<feature type="domain" description="Carboxylesterase type B" evidence="1">
    <location>
        <begin position="5"/>
        <end position="347"/>
    </location>
</feature>
<dbReference type="AlphaFoldDB" id="A0A9W8YAS6"/>
<dbReference type="OrthoDB" id="3200163at2759"/>
<evidence type="ECO:0000259" key="1">
    <source>
        <dbReference type="Pfam" id="PF00135"/>
    </source>
</evidence>
<protein>
    <recommendedName>
        <fullName evidence="1">Carboxylesterase type B domain-containing protein</fullName>
    </recommendedName>
</protein>
<proteinExistence type="predicted"/>
<dbReference type="PANTHER" id="PTHR43142:SF5">
    <property type="entry name" value="CARBOXYLIC ESTER HYDROLASE"/>
    <property type="match status" value="1"/>
</dbReference>
<dbReference type="Gene3D" id="3.40.50.1820">
    <property type="entry name" value="alpha/beta hydrolase"/>
    <property type="match status" value="1"/>
</dbReference>
<dbReference type="Pfam" id="PF00135">
    <property type="entry name" value="COesterase"/>
    <property type="match status" value="1"/>
</dbReference>
<name>A0A9W8YAS6_9PLEO</name>
<keyword evidence="3" id="KW-1185">Reference proteome</keyword>
<comment type="caution">
    <text evidence="2">The sequence shown here is derived from an EMBL/GenBank/DDBJ whole genome shotgun (WGS) entry which is preliminary data.</text>
</comment>
<dbReference type="Proteomes" id="UP001140560">
    <property type="component" value="Unassembled WGS sequence"/>
</dbReference>
<dbReference type="PANTHER" id="PTHR43142">
    <property type="entry name" value="CARBOXYLIC ESTER HYDROLASE"/>
    <property type="match status" value="1"/>
</dbReference>
<evidence type="ECO:0000313" key="3">
    <source>
        <dbReference type="Proteomes" id="UP001140560"/>
    </source>
</evidence>
<dbReference type="InterPro" id="IPR002018">
    <property type="entry name" value="CarbesteraseB"/>
</dbReference>
<accession>A0A9W8YAS6</accession>
<sequence>MGSNSWPQYDLRRFVERSSHIGKPVIGVSINYRHNVFGFLANHEIGAAGNMGYKDQVLAFRWIKKHIAGFGGDPSNITAAGESAGAISLSTLLCADIGEEGLFERVVLMSGEATLRKSANRRWHQWMCEDQAKYLGLDVKDVEGWNRALSDTEAEHMAQKLPLAQHFSGIVDGDWIKEDITLDTLMDGSRVEHKPKWCEEFVVGDAAHDGIVLKARILDNPQAFALLLKACEMHLSPSETQKLLAAYHLDGKPTKIEEADRLRELVSELRFHLPSLAVYKGWKATSPPKRASQYHFHVPNPVEGQFKSLASHELDVAYLLQNFNDHFDEQNRRIAQEMADHFIEFANGEGWAEEGKIVVFGEDGTVKVDENRYDQIYRDGRGTILEELGAEKLRHLAETWQGVRKEEYGKEAKL</sequence>
<evidence type="ECO:0000313" key="2">
    <source>
        <dbReference type="EMBL" id="KAJ4372377.1"/>
    </source>
</evidence>
<reference evidence="2" key="1">
    <citation type="submission" date="2022-10" db="EMBL/GenBank/DDBJ databases">
        <title>Tapping the CABI collections for fungal endophytes: first genome assemblies for Collariella, Neodidymelliopsis, Ascochyta clinopodiicola, Didymella pomorum, Didymosphaeria variabile, Neocosmospora piperis and Neocucurbitaria cava.</title>
        <authorList>
            <person name="Hill R."/>
        </authorList>
    </citation>
    <scope>NUCLEOTIDE SEQUENCE</scope>
    <source>
        <strain evidence="2">IMI 356814</strain>
    </source>
</reference>
<dbReference type="SUPFAM" id="SSF53474">
    <property type="entry name" value="alpha/beta-Hydrolases"/>
    <property type="match status" value="1"/>
</dbReference>
<gene>
    <name evidence="2" type="ORF">N0V83_004151</name>
</gene>
<dbReference type="EMBL" id="JAPEUY010000006">
    <property type="protein sequence ID" value="KAJ4372377.1"/>
    <property type="molecule type" value="Genomic_DNA"/>
</dbReference>